<dbReference type="EMBL" id="KZ663682">
    <property type="protein sequence ID" value="PPS10763.1"/>
    <property type="molecule type" value="Genomic_DNA"/>
</dbReference>
<evidence type="ECO:0000313" key="4">
    <source>
        <dbReference type="Proteomes" id="UP000239757"/>
    </source>
</evidence>
<dbReference type="PANTHER" id="PTHR45676">
    <property type="entry name" value="RING-H2 FINGER PROTEIN ATL51-RELATED"/>
    <property type="match status" value="1"/>
</dbReference>
<dbReference type="OrthoDB" id="8062037at2759"/>
<dbReference type="AlphaFoldDB" id="A0A2P5Y595"/>
<evidence type="ECO:0000256" key="1">
    <source>
        <dbReference type="PROSITE-ProRule" id="PRU00175"/>
    </source>
</evidence>
<keyword evidence="1" id="KW-0479">Metal-binding</keyword>
<dbReference type="InterPro" id="IPR001841">
    <property type="entry name" value="Znf_RING"/>
</dbReference>
<evidence type="ECO:0000313" key="3">
    <source>
        <dbReference type="EMBL" id="PPS10763.1"/>
    </source>
</evidence>
<dbReference type="GO" id="GO:0016567">
    <property type="term" value="P:protein ubiquitination"/>
    <property type="evidence" value="ECO:0007669"/>
    <property type="project" value="UniProtKB-UniPathway"/>
</dbReference>
<dbReference type="PANTHER" id="PTHR45676:SF132">
    <property type="entry name" value="RING-H2 FINGER PROTEIN ATL3"/>
    <property type="match status" value="1"/>
</dbReference>
<keyword evidence="1" id="KW-0862">Zinc</keyword>
<reference evidence="3 4" key="1">
    <citation type="submission" date="2015-01" db="EMBL/GenBank/DDBJ databases">
        <title>Genome of allotetraploid Gossypium barbadense reveals genomic plasticity and fiber elongation in cotton evolution.</title>
        <authorList>
            <person name="Chen X."/>
            <person name="Liu X."/>
            <person name="Zhao B."/>
            <person name="Zheng H."/>
            <person name="Hu Y."/>
            <person name="Lu G."/>
            <person name="Yang C."/>
            <person name="Chen J."/>
            <person name="Shan C."/>
            <person name="Zhang L."/>
            <person name="Zhou Y."/>
            <person name="Wang L."/>
            <person name="Guo W."/>
            <person name="Bai Y."/>
            <person name="Ruan J."/>
            <person name="Shangguan X."/>
            <person name="Mao Y."/>
            <person name="Jiang J."/>
            <person name="Zhu Y."/>
            <person name="Lei J."/>
            <person name="Kang H."/>
            <person name="Chen S."/>
            <person name="He X."/>
            <person name="Wang R."/>
            <person name="Wang Y."/>
            <person name="Chen J."/>
            <person name="Wang L."/>
            <person name="Yu S."/>
            <person name="Wang B."/>
            <person name="Wei J."/>
            <person name="Song S."/>
            <person name="Lu X."/>
            <person name="Gao Z."/>
            <person name="Gu W."/>
            <person name="Deng X."/>
            <person name="Ma D."/>
            <person name="Wang S."/>
            <person name="Liang W."/>
            <person name="Fang L."/>
            <person name="Cai C."/>
            <person name="Zhu X."/>
            <person name="Zhou B."/>
            <person name="Zhang Y."/>
            <person name="Chen Z."/>
            <person name="Xu S."/>
            <person name="Zhu R."/>
            <person name="Wang S."/>
            <person name="Zhang T."/>
            <person name="Zhao G."/>
        </authorList>
    </citation>
    <scope>NUCLEOTIDE SEQUENCE [LARGE SCALE GENOMIC DNA]</scope>
    <source>
        <strain evidence="4">cv. Xinhai21</strain>
        <tissue evidence="3">Leaf</tissue>
    </source>
</reference>
<organism evidence="3 4">
    <name type="scientific">Gossypium barbadense</name>
    <name type="common">Sea Island cotton</name>
    <name type="synonym">Hibiscus barbadensis</name>
    <dbReference type="NCBI Taxonomy" id="3634"/>
    <lineage>
        <taxon>Eukaryota</taxon>
        <taxon>Viridiplantae</taxon>
        <taxon>Streptophyta</taxon>
        <taxon>Embryophyta</taxon>
        <taxon>Tracheophyta</taxon>
        <taxon>Spermatophyta</taxon>
        <taxon>Magnoliopsida</taxon>
        <taxon>eudicotyledons</taxon>
        <taxon>Gunneridae</taxon>
        <taxon>Pentapetalae</taxon>
        <taxon>rosids</taxon>
        <taxon>malvids</taxon>
        <taxon>Malvales</taxon>
        <taxon>Malvaceae</taxon>
        <taxon>Malvoideae</taxon>
        <taxon>Gossypium</taxon>
    </lineage>
</organism>
<gene>
    <name evidence="3" type="ORF">GOBAR_AA09885</name>
</gene>
<dbReference type="PROSITE" id="PS50089">
    <property type="entry name" value="ZF_RING_2"/>
    <property type="match status" value="1"/>
</dbReference>
<sequence length="125" mass="14280">MKRKELGRLTCFVFALGQDTAHPQHATKGLESTMLIFCQDEFKERLECEICLSELVEGKKARLLPKYNHGFHVVCIHIWFQSHSTCPLYRNPIVVGDEFENSNHLVLGDEANVQVHLQSPNDGFV</sequence>
<proteinExistence type="predicted"/>
<dbReference type="UniPathway" id="UPA00143"/>
<dbReference type="Gene3D" id="3.30.40.10">
    <property type="entry name" value="Zinc/RING finger domain, C3HC4 (zinc finger)"/>
    <property type="match status" value="1"/>
</dbReference>
<dbReference type="GO" id="GO:0008270">
    <property type="term" value="F:zinc ion binding"/>
    <property type="evidence" value="ECO:0007669"/>
    <property type="project" value="UniProtKB-KW"/>
</dbReference>
<dbReference type="InterPro" id="IPR013083">
    <property type="entry name" value="Znf_RING/FYVE/PHD"/>
</dbReference>
<evidence type="ECO:0000259" key="2">
    <source>
        <dbReference type="PROSITE" id="PS50089"/>
    </source>
</evidence>
<name>A0A2P5Y595_GOSBA</name>
<dbReference type="Proteomes" id="UP000239757">
    <property type="component" value="Unassembled WGS sequence"/>
</dbReference>
<dbReference type="SUPFAM" id="SSF57850">
    <property type="entry name" value="RING/U-box"/>
    <property type="match status" value="1"/>
</dbReference>
<feature type="domain" description="RING-type" evidence="2">
    <location>
        <begin position="48"/>
        <end position="90"/>
    </location>
</feature>
<dbReference type="Pfam" id="PF13639">
    <property type="entry name" value="zf-RING_2"/>
    <property type="match status" value="1"/>
</dbReference>
<protein>
    <recommendedName>
        <fullName evidence="2">RING-type domain-containing protein</fullName>
    </recommendedName>
</protein>
<accession>A0A2P5Y595</accession>
<dbReference type="GO" id="GO:0005886">
    <property type="term" value="C:plasma membrane"/>
    <property type="evidence" value="ECO:0007669"/>
    <property type="project" value="TreeGrafter"/>
</dbReference>
<keyword evidence="1" id="KW-0863">Zinc-finger</keyword>